<comment type="function">
    <text evidence="7">Activator of cell division through the inhibition of FtsZ GTPase activity, therefore promoting FtsZ assembly into bundles of protofilaments necessary for the formation of the division Z ring. It is recruited early at mid-cell but it is not essential for cell division.</text>
</comment>
<dbReference type="PANTHER" id="PTHR34981">
    <property type="entry name" value="CELL DIVISION PROTEIN ZAPA"/>
    <property type="match status" value="1"/>
</dbReference>
<evidence type="ECO:0000256" key="2">
    <source>
        <dbReference type="ARBA" id="ARBA00015195"/>
    </source>
</evidence>
<dbReference type="GO" id="GO:0000917">
    <property type="term" value="P:division septum assembly"/>
    <property type="evidence" value="ECO:0007669"/>
    <property type="project" value="UniProtKB-KW"/>
</dbReference>
<evidence type="ECO:0000256" key="9">
    <source>
        <dbReference type="ARBA" id="ARBA00033158"/>
    </source>
</evidence>
<name>A0A1C0YMI3_9BACL</name>
<keyword evidence="6" id="KW-0131">Cell cycle</keyword>
<dbReference type="InterPro" id="IPR036192">
    <property type="entry name" value="Cell_div_ZapA-like_sf"/>
</dbReference>
<evidence type="ECO:0000256" key="6">
    <source>
        <dbReference type="ARBA" id="ARBA00023306"/>
    </source>
</evidence>
<reference evidence="10 11" key="1">
    <citation type="submission" date="2016-07" db="EMBL/GenBank/DDBJ databases">
        <title>Caryophanon tenue genome sequencing.</title>
        <authorList>
            <person name="Verma A."/>
            <person name="Pal Y."/>
            <person name="Krishnamurthi S."/>
        </authorList>
    </citation>
    <scope>NUCLEOTIDE SEQUENCE [LARGE SCALE GENOMIC DNA]</scope>
    <source>
        <strain evidence="10 11">DSM 14152</strain>
    </source>
</reference>
<gene>
    <name evidence="10" type="ORF">A6M13_00635</name>
</gene>
<dbReference type="GO" id="GO:0043093">
    <property type="term" value="P:FtsZ-dependent cytokinesis"/>
    <property type="evidence" value="ECO:0007669"/>
    <property type="project" value="TreeGrafter"/>
</dbReference>
<dbReference type="SUPFAM" id="SSF102829">
    <property type="entry name" value="Cell division protein ZapA-like"/>
    <property type="match status" value="1"/>
</dbReference>
<keyword evidence="4 10" id="KW-0132">Cell division</keyword>
<comment type="subcellular location">
    <subcellularLocation>
        <location evidence="1">Cytoplasm</location>
    </subcellularLocation>
</comment>
<evidence type="ECO:0000313" key="10">
    <source>
        <dbReference type="EMBL" id="OCS88385.1"/>
    </source>
</evidence>
<protein>
    <recommendedName>
        <fullName evidence="2">Cell division protein ZapA</fullName>
    </recommendedName>
    <alternativeName>
        <fullName evidence="9">Z ring-associated protein ZapA</fullName>
    </alternativeName>
</protein>
<dbReference type="GO" id="GO:0032153">
    <property type="term" value="C:cell division site"/>
    <property type="evidence" value="ECO:0007669"/>
    <property type="project" value="TreeGrafter"/>
</dbReference>
<dbReference type="STRING" id="33978.A6M13_00635"/>
<keyword evidence="11" id="KW-1185">Reference proteome</keyword>
<dbReference type="AlphaFoldDB" id="A0A1C0YMI3"/>
<dbReference type="OrthoDB" id="9808604at2"/>
<dbReference type="Pfam" id="PF05164">
    <property type="entry name" value="ZapA"/>
    <property type="match status" value="1"/>
</dbReference>
<keyword evidence="3" id="KW-0963">Cytoplasm</keyword>
<comment type="subunit">
    <text evidence="8">Homodimer. Interacts with FtsZ.</text>
</comment>
<evidence type="ECO:0000256" key="4">
    <source>
        <dbReference type="ARBA" id="ARBA00022618"/>
    </source>
</evidence>
<proteinExistence type="predicted"/>
<evidence type="ECO:0000256" key="8">
    <source>
        <dbReference type="ARBA" id="ARBA00026068"/>
    </source>
</evidence>
<sequence length="86" mass="9647">MANGQKNRIDVTIHGTSYKIIGTESVEQIRLVASLVNDKMTEISEMNPNLDTARLAVLTAVNAVNEYVELQKYVEQLEQELKKLKG</sequence>
<dbReference type="NCBIfam" id="NF010724">
    <property type="entry name" value="PRK14126.1"/>
    <property type="match status" value="1"/>
</dbReference>
<evidence type="ECO:0000256" key="5">
    <source>
        <dbReference type="ARBA" id="ARBA00023210"/>
    </source>
</evidence>
<dbReference type="GO" id="GO:0005829">
    <property type="term" value="C:cytosol"/>
    <property type="evidence" value="ECO:0007669"/>
    <property type="project" value="TreeGrafter"/>
</dbReference>
<dbReference type="GO" id="GO:0000921">
    <property type="term" value="P:septin ring assembly"/>
    <property type="evidence" value="ECO:0007669"/>
    <property type="project" value="TreeGrafter"/>
</dbReference>
<dbReference type="Gene3D" id="6.10.250.790">
    <property type="match status" value="1"/>
</dbReference>
<dbReference type="InterPro" id="IPR053712">
    <property type="entry name" value="Bac_CellDiv_Activator"/>
</dbReference>
<dbReference type="InterPro" id="IPR007838">
    <property type="entry name" value="Cell_div_ZapA-like"/>
</dbReference>
<accession>A0A1C0YMI3</accession>
<dbReference type="GO" id="GO:0030428">
    <property type="term" value="C:cell septum"/>
    <property type="evidence" value="ECO:0007669"/>
    <property type="project" value="TreeGrafter"/>
</dbReference>
<organism evidence="10 11">
    <name type="scientific">Caryophanon tenue</name>
    <dbReference type="NCBI Taxonomy" id="33978"/>
    <lineage>
        <taxon>Bacteria</taxon>
        <taxon>Bacillati</taxon>
        <taxon>Bacillota</taxon>
        <taxon>Bacilli</taxon>
        <taxon>Bacillales</taxon>
        <taxon>Caryophanaceae</taxon>
        <taxon>Caryophanon</taxon>
    </lineage>
</organism>
<keyword evidence="5" id="KW-0717">Septation</keyword>
<dbReference type="Proteomes" id="UP000093199">
    <property type="component" value="Unassembled WGS sequence"/>
</dbReference>
<evidence type="ECO:0000256" key="1">
    <source>
        <dbReference type="ARBA" id="ARBA00004496"/>
    </source>
</evidence>
<evidence type="ECO:0000256" key="3">
    <source>
        <dbReference type="ARBA" id="ARBA00022490"/>
    </source>
</evidence>
<dbReference type="EMBL" id="MASJ01000001">
    <property type="protein sequence ID" value="OCS88385.1"/>
    <property type="molecule type" value="Genomic_DNA"/>
</dbReference>
<dbReference type="PANTHER" id="PTHR34981:SF1">
    <property type="entry name" value="CELL DIVISION PROTEIN ZAPA"/>
    <property type="match status" value="1"/>
</dbReference>
<comment type="caution">
    <text evidence="10">The sequence shown here is derived from an EMBL/GenBank/DDBJ whole genome shotgun (WGS) entry which is preliminary data.</text>
</comment>
<evidence type="ECO:0000313" key="11">
    <source>
        <dbReference type="Proteomes" id="UP000093199"/>
    </source>
</evidence>
<dbReference type="RefSeq" id="WP_066542180.1">
    <property type="nucleotide sequence ID" value="NZ_MASJ01000001.1"/>
</dbReference>
<evidence type="ECO:0000256" key="7">
    <source>
        <dbReference type="ARBA" id="ARBA00024910"/>
    </source>
</evidence>